<keyword evidence="2" id="KW-0812">Transmembrane</keyword>
<keyword evidence="2" id="KW-0472">Membrane</keyword>
<dbReference type="EMBL" id="UZAI01001866">
    <property type="protein sequence ID" value="VDO65995.1"/>
    <property type="molecule type" value="Genomic_DNA"/>
</dbReference>
<reference evidence="3 4" key="1">
    <citation type="submission" date="2018-11" db="EMBL/GenBank/DDBJ databases">
        <authorList>
            <consortium name="Pathogen Informatics"/>
        </authorList>
    </citation>
    <scope>NUCLEOTIDE SEQUENCE [LARGE SCALE GENOMIC DNA]</scope>
    <source>
        <strain evidence="3 4">Zambia</strain>
    </source>
</reference>
<evidence type="ECO:0000313" key="4">
    <source>
        <dbReference type="Proteomes" id="UP000277204"/>
    </source>
</evidence>
<sequence length="797" mass="93476">MVSGLCSSKWSTRLNNINCSNSNDSDSDGSSNRNSNDSSKSHSNNSNGNEGSNNNSHNGKNAIYQAKRLFNDNISFIYHSTNYSDLKLNELLNRNLTLFWTTMHQCLDLNDLIQQQVILLNHSIVIATINQTSHNLFASTQLQSLYTWCNLGRSTWFTNVFTLMHHNSWQEKVSIKLQKYLLPILLFMNCLSLLTSITGIYHLCKLSNKSNQKIMILMRCQSIIENYFPATWPLLLWYCIIGLLWLLLIFGLNMMTSHQYFNIHISMHSHDNYCRIITYLKNILRYIPTWLMSLMLCDRAIGEYRNRNHIYTMIISCNHHDDSIINKNRLNQLSSQYCNQCITNQSINNQLIIPKIIYNNDNNNVTSYDMNDPDQYHSLSKRSYFHTFLLYFKKKLYFDCILYGLKQTSKKQFQSLNRNNDYVISCKECSNPTTNHDYERLLNDLCHWNECGLSRIGGLVLFSIITSLLCLINTHLIWLYKISKITKRCVLSAGDAIILSVFYPYLLKVCHSVLPYMLIISSIVLLSLIAIHKSRIYHANPCSNPDNIHRNWKTEQTIIPLKTSIHHSNHQQTIFTEPTQLTICLSLMYILFDLADIIEWFYGNIIIPNYIHSFKQHFNTNFNGIYNIKTNHSSLLPLLTNTLNSSMLLTKSMNQICSIQLISGLFRIWSSQRFLFILPMLLCQSSKFRHLIKYYFTYYFHTLKILHWCKFSYNSSIYIEQTLNTSVDDIIQTELNEMKTTDEEISSEHHQHQRQQQQRRRRQQQQQTIMKAEYQDDYQRIPSLYCCSCINQTILSK</sequence>
<organism evidence="3 4">
    <name type="scientific">Schistosoma margrebowiei</name>
    <dbReference type="NCBI Taxonomy" id="48269"/>
    <lineage>
        <taxon>Eukaryota</taxon>
        <taxon>Metazoa</taxon>
        <taxon>Spiralia</taxon>
        <taxon>Lophotrochozoa</taxon>
        <taxon>Platyhelminthes</taxon>
        <taxon>Trematoda</taxon>
        <taxon>Digenea</taxon>
        <taxon>Strigeidida</taxon>
        <taxon>Schistosomatoidea</taxon>
        <taxon>Schistosomatidae</taxon>
        <taxon>Schistosoma</taxon>
    </lineage>
</organism>
<evidence type="ECO:0000256" key="2">
    <source>
        <dbReference type="SAM" id="Phobius"/>
    </source>
</evidence>
<keyword evidence="4" id="KW-1185">Reference proteome</keyword>
<feature type="transmembrane region" description="Helical" evidence="2">
    <location>
        <begin position="456"/>
        <end position="478"/>
    </location>
</feature>
<gene>
    <name evidence="3" type="ORF">SMRZ_LOCUS5412</name>
</gene>
<feature type="transmembrane region" description="Helical" evidence="2">
    <location>
        <begin position="235"/>
        <end position="255"/>
    </location>
</feature>
<accession>A0A183LNP1</accession>
<evidence type="ECO:0000313" key="3">
    <source>
        <dbReference type="EMBL" id="VDO65995.1"/>
    </source>
</evidence>
<protein>
    <submittedName>
        <fullName evidence="3">Uncharacterized protein</fullName>
    </submittedName>
</protein>
<keyword evidence="2" id="KW-1133">Transmembrane helix</keyword>
<evidence type="ECO:0000256" key="1">
    <source>
        <dbReference type="SAM" id="MobiDB-lite"/>
    </source>
</evidence>
<feature type="region of interest" description="Disordered" evidence="1">
    <location>
        <begin position="21"/>
        <end position="58"/>
    </location>
</feature>
<feature type="compositionally biased region" description="Basic and acidic residues" evidence="1">
    <location>
        <begin position="741"/>
        <end position="750"/>
    </location>
</feature>
<feature type="transmembrane region" description="Helical" evidence="2">
    <location>
        <begin position="180"/>
        <end position="203"/>
    </location>
</feature>
<dbReference type="Proteomes" id="UP000277204">
    <property type="component" value="Unassembled WGS sequence"/>
</dbReference>
<proteinExistence type="predicted"/>
<name>A0A183LNP1_9TREM</name>
<feature type="transmembrane region" description="Helical" evidence="2">
    <location>
        <begin position="513"/>
        <end position="531"/>
    </location>
</feature>
<dbReference type="AlphaFoldDB" id="A0A183LNP1"/>
<feature type="compositionally biased region" description="Basic residues" evidence="1">
    <location>
        <begin position="751"/>
        <end position="763"/>
    </location>
</feature>
<feature type="region of interest" description="Disordered" evidence="1">
    <location>
        <begin position="741"/>
        <end position="767"/>
    </location>
</feature>